<dbReference type="GO" id="GO:0006313">
    <property type="term" value="P:DNA transposition"/>
    <property type="evidence" value="ECO:0007669"/>
    <property type="project" value="InterPro"/>
</dbReference>
<gene>
    <name evidence="3" type="ORF">NNC64_03690</name>
</gene>
<comment type="caution">
    <text evidence="3">The sequence shown here is derived from an EMBL/GenBank/DDBJ whole genome shotgun (WGS) entry which is preliminary data.</text>
</comment>
<proteinExistence type="predicted"/>
<reference evidence="3" key="1">
    <citation type="submission" date="2022-07" db="EMBL/GenBank/DDBJ databases">
        <title>Prevotella copri.</title>
        <authorList>
            <person name="Yang C."/>
        </authorList>
    </citation>
    <scope>NUCLEOTIDE SEQUENCE</scope>
    <source>
        <strain evidence="3">HF2107</strain>
    </source>
</reference>
<dbReference type="InterPro" id="IPR025668">
    <property type="entry name" value="Tnp_DDE_dom"/>
</dbReference>
<feature type="domain" description="Transposase IS4-like" evidence="1">
    <location>
        <begin position="11"/>
        <end position="98"/>
    </location>
</feature>
<protein>
    <submittedName>
        <fullName evidence="3">Transposase</fullName>
    </submittedName>
</protein>
<accession>A0AAW5IJS2</accession>
<dbReference type="InterPro" id="IPR002559">
    <property type="entry name" value="Transposase_11"/>
</dbReference>
<dbReference type="AlphaFoldDB" id="A0AAW5IJS2"/>
<dbReference type="Pfam" id="PF01609">
    <property type="entry name" value="DDE_Tnp_1"/>
    <property type="match status" value="1"/>
</dbReference>
<dbReference type="Pfam" id="PF13751">
    <property type="entry name" value="DDE_Tnp_1_6"/>
    <property type="match status" value="1"/>
</dbReference>
<dbReference type="Proteomes" id="UP001205531">
    <property type="component" value="Unassembled WGS sequence"/>
</dbReference>
<dbReference type="EMBL" id="JANDWZ010000005">
    <property type="protein sequence ID" value="MCP9563675.1"/>
    <property type="molecule type" value="Genomic_DNA"/>
</dbReference>
<evidence type="ECO:0000313" key="4">
    <source>
        <dbReference type="Proteomes" id="UP001205531"/>
    </source>
</evidence>
<sequence>LDILGERNSYSKTDPDATFMRLKEDAMNNGQTKPAYNLQIATENQYWTNFALYPNPTDTLTFKPFLDKYKKRYGKQSKSVTADSGYGSEENYEYLEMEEMMGYVKYNWFHKEQHKPFKEDAFNQANFYYNKDDDYYVCPMGQHMEPCRQRQTKSDSGYVSVITLYRAQRCDGCPFGSLCKKSKGNRTIYVNHKLNAYKKEAFLLLTSEEGMKHRSQRPIEPEAAFGQMKADMHYKRFRHFGKAKVYMDIGLFGIGFNLKKYLGIKR</sequence>
<feature type="non-terminal residue" evidence="3">
    <location>
        <position position="1"/>
    </location>
</feature>
<evidence type="ECO:0000313" key="3">
    <source>
        <dbReference type="EMBL" id="MCP9563675.1"/>
    </source>
</evidence>
<name>A0AAW5IJS2_9BACT</name>
<evidence type="ECO:0000259" key="2">
    <source>
        <dbReference type="Pfam" id="PF13751"/>
    </source>
</evidence>
<dbReference type="GO" id="GO:0004803">
    <property type="term" value="F:transposase activity"/>
    <property type="evidence" value="ECO:0007669"/>
    <property type="project" value="InterPro"/>
</dbReference>
<feature type="domain" description="Transposase DDE" evidence="2">
    <location>
        <begin position="137"/>
        <end position="261"/>
    </location>
</feature>
<dbReference type="PANTHER" id="PTHR33408:SF2">
    <property type="entry name" value="TRANSPOSASE DDE DOMAIN-CONTAINING PROTEIN"/>
    <property type="match status" value="1"/>
</dbReference>
<dbReference type="PANTHER" id="PTHR33408">
    <property type="entry name" value="TRANSPOSASE"/>
    <property type="match status" value="1"/>
</dbReference>
<organism evidence="3 4">
    <name type="scientific">Segatella copri</name>
    <dbReference type="NCBI Taxonomy" id="165179"/>
    <lineage>
        <taxon>Bacteria</taxon>
        <taxon>Pseudomonadati</taxon>
        <taxon>Bacteroidota</taxon>
        <taxon>Bacteroidia</taxon>
        <taxon>Bacteroidales</taxon>
        <taxon>Prevotellaceae</taxon>
        <taxon>Segatella</taxon>
    </lineage>
</organism>
<evidence type="ECO:0000259" key="1">
    <source>
        <dbReference type="Pfam" id="PF01609"/>
    </source>
</evidence>
<dbReference type="GO" id="GO:0003677">
    <property type="term" value="F:DNA binding"/>
    <property type="evidence" value="ECO:0007669"/>
    <property type="project" value="InterPro"/>
</dbReference>